<dbReference type="InterPro" id="IPR036553">
    <property type="entry name" value="RPTC_insert"/>
</dbReference>
<evidence type="ECO:0000256" key="6">
    <source>
        <dbReference type="NCBIfam" id="TIGR03399"/>
    </source>
</evidence>
<dbReference type="EMBL" id="CP000698">
    <property type="protein sequence ID" value="ABQ25860.1"/>
    <property type="molecule type" value="Genomic_DNA"/>
</dbReference>
<dbReference type="GO" id="GO:0005737">
    <property type="term" value="C:cytoplasm"/>
    <property type="evidence" value="ECO:0007669"/>
    <property type="project" value="UniProtKB-SubCell"/>
</dbReference>
<evidence type="ECO:0000259" key="8">
    <source>
        <dbReference type="Pfam" id="PF05189"/>
    </source>
</evidence>
<dbReference type="RefSeq" id="WP_011938567.1">
    <property type="nucleotide sequence ID" value="NC_009483.1"/>
</dbReference>
<dbReference type="Pfam" id="PF01137">
    <property type="entry name" value="RTC"/>
    <property type="match status" value="1"/>
</dbReference>
<dbReference type="SUPFAM" id="SSF52913">
    <property type="entry name" value="RNA 3'-terminal phosphate cyclase, RPTC, insert domain"/>
    <property type="match status" value="1"/>
</dbReference>
<dbReference type="InterPro" id="IPR037136">
    <property type="entry name" value="RNA3'_phos_cyclase_dom_sf"/>
</dbReference>
<dbReference type="Proteomes" id="UP000006695">
    <property type="component" value="Chromosome"/>
</dbReference>
<dbReference type="NCBIfam" id="TIGR03399">
    <property type="entry name" value="RNA_3prim_cycl"/>
    <property type="match status" value="1"/>
</dbReference>
<comment type="similarity">
    <text evidence="1 5">Belongs to the RNA 3'-terminal cyclase family. Type 1 subfamily.</text>
</comment>
<gene>
    <name evidence="5" type="primary">rtcA</name>
    <name evidence="9" type="ordered locus">Gura_1665</name>
</gene>
<accession>A5GEK5</accession>
<feature type="active site" description="Tele-AMP-histidine intermediate" evidence="5">
    <location>
        <position position="312"/>
    </location>
</feature>
<dbReference type="Gene3D" id="3.30.360.20">
    <property type="entry name" value="RNA 3'-terminal phosphate cyclase, insert domain"/>
    <property type="match status" value="1"/>
</dbReference>
<dbReference type="CDD" id="cd00874">
    <property type="entry name" value="RNA_Cyclase_Class_II"/>
    <property type="match status" value="1"/>
</dbReference>
<comment type="function">
    <text evidence="5">Catalyzes the conversion of 3'-phosphate to a 2',3'-cyclic phosphodiester at the end of RNA. The mechanism of action of the enzyme occurs in 3 steps: (A) adenylation of the enzyme by ATP; (B) transfer of adenylate to an RNA-N3'P to produce RNA-N3'PP5'A; (C) and attack of the adjacent 2'-hydroxyl on the 3'-phosphorus in the diester linkage to produce the cyclic end product. The biological role of this enzyme is unknown but it is likely to function in some aspects of cellular RNA processing.</text>
</comment>
<dbReference type="PANTHER" id="PTHR11096">
    <property type="entry name" value="RNA 3' TERMINAL PHOSPHATE CYCLASE"/>
    <property type="match status" value="1"/>
</dbReference>
<dbReference type="GO" id="GO:0003963">
    <property type="term" value="F:RNA-3'-phosphate cyclase activity"/>
    <property type="evidence" value="ECO:0007669"/>
    <property type="project" value="UniProtKB-UniRule"/>
</dbReference>
<reference evidence="9 10" key="1">
    <citation type="submission" date="2007-05" db="EMBL/GenBank/DDBJ databases">
        <title>Complete sequence of Geobacter uraniireducens Rf4.</title>
        <authorList>
            <consortium name="US DOE Joint Genome Institute"/>
            <person name="Copeland A."/>
            <person name="Lucas S."/>
            <person name="Lapidus A."/>
            <person name="Barry K."/>
            <person name="Detter J.C."/>
            <person name="Glavina del Rio T."/>
            <person name="Hammon N."/>
            <person name="Israni S."/>
            <person name="Dalin E."/>
            <person name="Tice H."/>
            <person name="Pitluck S."/>
            <person name="Chertkov O."/>
            <person name="Brettin T."/>
            <person name="Bruce D."/>
            <person name="Han C."/>
            <person name="Schmutz J."/>
            <person name="Larimer F."/>
            <person name="Land M."/>
            <person name="Hauser L."/>
            <person name="Kyrpides N."/>
            <person name="Mikhailova N."/>
            <person name="Shelobolina E."/>
            <person name="Aklujkar M."/>
            <person name="Lovley D."/>
            <person name="Richardson P."/>
        </authorList>
    </citation>
    <scope>NUCLEOTIDE SEQUENCE [LARGE SCALE GENOMIC DNA]</scope>
    <source>
        <strain evidence="9 10">Rf4</strain>
    </source>
</reference>
<evidence type="ECO:0000256" key="1">
    <source>
        <dbReference type="ARBA" id="ARBA00009206"/>
    </source>
</evidence>
<dbReference type="OrthoDB" id="9789235at2"/>
<dbReference type="AlphaFoldDB" id="A5GEK5"/>
<evidence type="ECO:0000256" key="3">
    <source>
        <dbReference type="ARBA" id="ARBA00022741"/>
    </source>
</evidence>
<dbReference type="InterPro" id="IPR000228">
    <property type="entry name" value="RNA3'_term_phos_cyc"/>
</dbReference>
<evidence type="ECO:0000256" key="2">
    <source>
        <dbReference type="ARBA" id="ARBA00022598"/>
    </source>
</evidence>
<evidence type="ECO:0000313" key="9">
    <source>
        <dbReference type="EMBL" id="ABQ25860.1"/>
    </source>
</evidence>
<comment type="subcellular location">
    <subcellularLocation>
        <location evidence="5">Cytoplasm</location>
    </subcellularLocation>
</comment>
<dbReference type="NCBIfam" id="NF003246">
    <property type="entry name" value="PRK04204.1-2"/>
    <property type="match status" value="1"/>
</dbReference>
<feature type="binding site" evidence="5">
    <location>
        <begin position="286"/>
        <end position="290"/>
    </location>
    <ligand>
        <name>ATP</name>
        <dbReference type="ChEBI" id="CHEBI:30616"/>
    </ligand>
</feature>
<dbReference type="InterPro" id="IPR017770">
    <property type="entry name" value="RNA3'_term_phos_cyc_type_1"/>
</dbReference>
<feature type="domain" description="RNA 3'-terminal phosphate cyclase" evidence="7">
    <location>
        <begin position="8"/>
        <end position="329"/>
    </location>
</feature>
<dbReference type="SUPFAM" id="SSF55205">
    <property type="entry name" value="EPT/RTPC-like"/>
    <property type="match status" value="1"/>
</dbReference>
<dbReference type="HOGENOM" id="CLU_027882_0_0_7"/>
<evidence type="ECO:0000259" key="7">
    <source>
        <dbReference type="Pfam" id="PF01137"/>
    </source>
</evidence>
<keyword evidence="5" id="KW-0067">ATP-binding</keyword>
<name>A5GEK5_GEOUR</name>
<keyword evidence="5" id="KW-0963">Cytoplasm</keyword>
<dbReference type="STRING" id="351605.Gura_1665"/>
<dbReference type="PANTHER" id="PTHR11096:SF0">
    <property type="entry name" value="RNA 3'-TERMINAL PHOSPHATE CYCLASE"/>
    <property type="match status" value="1"/>
</dbReference>
<feature type="domain" description="RNA 3'-terminal phosphate cyclase insert" evidence="8">
    <location>
        <begin position="182"/>
        <end position="276"/>
    </location>
</feature>
<dbReference type="KEGG" id="gur:Gura_1665"/>
<evidence type="ECO:0000256" key="5">
    <source>
        <dbReference type="HAMAP-Rule" id="MF_00200"/>
    </source>
</evidence>
<evidence type="ECO:0000313" key="10">
    <source>
        <dbReference type="Proteomes" id="UP000006695"/>
    </source>
</evidence>
<dbReference type="GO" id="GO:0005524">
    <property type="term" value="F:ATP binding"/>
    <property type="evidence" value="ECO:0007669"/>
    <property type="project" value="UniProtKB-KW"/>
</dbReference>
<keyword evidence="10" id="KW-1185">Reference proteome</keyword>
<dbReference type="Pfam" id="PF05189">
    <property type="entry name" value="RTC_insert"/>
    <property type="match status" value="1"/>
</dbReference>
<organism evidence="9 10">
    <name type="scientific">Geotalea uraniireducens (strain Rf4)</name>
    <name type="common">Geobacter uraniireducens</name>
    <dbReference type="NCBI Taxonomy" id="351605"/>
    <lineage>
        <taxon>Bacteria</taxon>
        <taxon>Pseudomonadati</taxon>
        <taxon>Thermodesulfobacteriota</taxon>
        <taxon>Desulfuromonadia</taxon>
        <taxon>Geobacterales</taxon>
        <taxon>Geobacteraceae</taxon>
        <taxon>Geotalea</taxon>
    </lineage>
</organism>
<dbReference type="InterPro" id="IPR013791">
    <property type="entry name" value="RNA3'-term_phos_cycl_insert"/>
</dbReference>
<dbReference type="HAMAP" id="MF_00200">
    <property type="entry name" value="RTC"/>
    <property type="match status" value="1"/>
</dbReference>
<dbReference type="InterPro" id="IPR023797">
    <property type="entry name" value="RNA3'_phos_cyclase_dom"/>
</dbReference>
<evidence type="ECO:0000256" key="4">
    <source>
        <dbReference type="ARBA" id="ARBA00024481"/>
    </source>
</evidence>
<protein>
    <recommendedName>
        <fullName evidence="5 6">RNA 3'-terminal phosphate cyclase</fullName>
        <shortName evidence="5">RNA cyclase</shortName>
        <shortName evidence="5">RNA-3'-phosphate cyclase</shortName>
        <ecNumber evidence="5 6">6.5.1.4</ecNumber>
    </recommendedName>
</protein>
<keyword evidence="2 5" id="KW-0436">Ligase</keyword>
<dbReference type="EC" id="6.5.1.4" evidence="5 6"/>
<dbReference type="GO" id="GO:0006396">
    <property type="term" value="P:RNA processing"/>
    <property type="evidence" value="ECO:0007669"/>
    <property type="project" value="UniProtKB-UniRule"/>
</dbReference>
<proteinExistence type="inferred from homology"/>
<sequence length="343" mass="36606">MIEIDGNYGEGGGQILRTSLSLSCLTGQPFRIVNIRKGRKKPGLMPQHLVSVRAARMVTGASVSGDEKGSTELTFSPDGLRSGDFALDIGTAGSVPLVLQTIIPPLLFAGGKSRVDLQGGTHVPFSPSFHYLAEVFSPLLARVGAGVHFSIRSYGFYPRGGGSVTAEINAASGIKPLDLEVRGGLQRIRGYSAVGNLPLSIAERQRAAALELVRDRLHGKVPIEVKLLNVPTPGHGTFIFLLAEYENIRTGFTSLGALGKRAEQVGEEAAREFITHHATGAALDPHLADQIVSYLALAEGASTFTTSAITDHLLTNLWAVAQFRPFRYSVEGNVGEQGRVRIN</sequence>
<comment type="catalytic activity">
    <reaction evidence="4 5">
        <text>a 3'-end 3'-phospho-ribonucleotide-RNA + ATP = a 3'-end 2',3'-cyclophospho-ribonucleotide-RNA + AMP + diphosphate</text>
        <dbReference type="Rhea" id="RHEA:23976"/>
        <dbReference type="Rhea" id="RHEA-COMP:10463"/>
        <dbReference type="Rhea" id="RHEA-COMP:10464"/>
        <dbReference type="ChEBI" id="CHEBI:30616"/>
        <dbReference type="ChEBI" id="CHEBI:33019"/>
        <dbReference type="ChEBI" id="CHEBI:83062"/>
        <dbReference type="ChEBI" id="CHEBI:83064"/>
        <dbReference type="ChEBI" id="CHEBI:456215"/>
        <dbReference type="EC" id="6.5.1.4"/>
    </reaction>
</comment>
<dbReference type="InterPro" id="IPR013792">
    <property type="entry name" value="RNA3'P_cycl/enolpyr_Trfase_a/b"/>
</dbReference>
<feature type="binding site" evidence="5">
    <location>
        <position position="100"/>
    </location>
    <ligand>
        <name>ATP</name>
        <dbReference type="ChEBI" id="CHEBI:30616"/>
    </ligand>
</feature>
<dbReference type="Gene3D" id="3.65.10.20">
    <property type="entry name" value="RNA 3'-terminal phosphate cyclase domain"/>
    <property type="match status" value="1"/>
</dbReference>
<keyword evidence="3 5" id="KW-0547">Nucleotide-binding</keyword>
<dbReference type="PIRSF" id="PIRSF005378">
    <property type="entry name" value="RNA3'_term_phos_cycl_euk"/>
    <property type="match status" value="1"/>
</dbReference>